<accession>A0A8S9QUS3</accession>
<dbReference type="AlphaFoldDB" id="A0A8S9QUS3"/>
<organism evidence="1 2">
    <name type="scientific">Brassica cretica</name>
    <name type="common">Mustard</name>
    <dbReference type="NCBI Taxonomy" id="69181"/>
    <lineage>
        <taxon>Eukaryota</taxon>
        <taxon>Viridiplantae</taxon>
        <taxon>Streptophyta</taxon>
        <taxon>Embryophyta</taxon>
        <taxon>Tracheophyta</taxon>
        <taxon>Spermatophyta</taxon>
        <taxon>Magnoliopsida</taxon>
        <taxon>eudicotyledons</taxon>
        <taxon>Gunneridae</taxon>
        <taxon>Pentapetalae</taxon>
        <taxon>rosids</taxon>
        <taxon>malvids</taxon>
        <taxon>Brassicales</taxon>
        <taxon>Brassicaceae</taxon>
        <taxon>Brassiceae</taxon>
        <taxon>Brassica</taxon>
    </lineage>
</organism>
<dbReference type="EMBL" id="QGKX02000996">
    <property type="protein sequence ID" value="KAF3554100.1"/>
    <property type="molecule type" value="Genomic_DNA"/>
</dbReference>
<protein>
    <submittedName>
        <fullName evidence="1">Uncharacterized protein</fullName>
    </submittedName>
</protein>
<comment type="caution">
    <text evidence="1">The sequence shown here is derived from an EMBL/GenBank/DDBJ whole genome shotgun (WGS) entry which is preliminary data.</text>
</comment>
<evidence type="ECO:0000313" key="2">
    <source>
        <dbReference type="Proteomes" id="UP000712600"/>
    </source>
</evidence>
<proteinExistence type="predicted"/>
<name>A0A8S9QUS3_BRACR</name>
<gene>
    <name evidence="1" type="ORF">F2Q69_00011679</name>
</gene>
<evidence type="ECO:0000313" key="1">
    <source>
        <dbReference type="EMBL" id="KAF3554100.1"/>
    </source>
</evidence>
<sequence length="91" mass="10471">MNPELGRTGRERELSASWTRADRERLDRRIELLQNGLRLKSRAVLAGSGTRANSYRVRGRQIGNADVVCRERAGANRERELRLKLSRIRKA</sequence>
<reference evidence="1" key="1">
    <citation type="submission" date="2019-12" db="EMBL/GenBank/DDBJ databases">
        <title>Genome sequencing and annotation of Brassica cretica.</title>
        <authorList>
            <person name="Studholme D.J."/>
            <person name="Sarris P."/>
        </authorList>
    </citation>
    <scope>NUCLEOTIDE SEQUENCE</scope>
    <source>
        <strain evidence="1">PFS-109/04</strain>
        <tissue evidence="1">Leaf</tissue>
    </source>
</reference>
<dbReference type="Proteomes" id="UP000712600">
    <property type="component" value="Unassembled WGS sequence"/>
</dbReference>